<dbReference type="RefSeq" id="WP_004151763.1">
    <property type="nucleotide sequence ID" value="NC_016845.1"/>
</dbReference>
<reference evidence="1 2" key="1">
    <citation type="journal article" date="2012" name="J. Bacteriol.">
        <title>Complete genome sequence of Klebsiella pneumoniae subsp. pneumoniae HS11286, a multidrug-resistant strain isolated from human sputum.</title>
        <authorList>
            <person name="Liu P."/>
            <person name="Li P."/>
            <person name="Jiang X."/>
            <person name="Bi D."/>
            <person name="Xie Y."/>
            <person name="Tai C."/>
            <person name="Deng Z."/>
            <person name="Rajakumar K."/>
            <person name="Ou H.Y."/>
        </authorList>
    </citation>
    <scope>NUCLEOTIDE SEQUENCE [LARGE SCALE GENOMIC DNA]</scope>
    <source>
        <strain evidence="1 2">HS11286</strain>
    </source>
</reference>
<organism evidence="1 2">
    <name type="scientific">Klebsiella pneumoniae subsp. pneumoniae (strain HS11286)</name>
    <dbReference type="NCBI Taxonomy" id="1125630"/>
    <lineage>
        <taxon>Bacteria</taxon>
        <taxon>Pseudomonadati</taxon>
        <taxon>Pseudomonadota</taxon>
        <taxon>Gammaproteobacteria</taxon>
        <taxon>Enterobacterales</taxon>
        <taxon>Enterobacteriaceae</taxon>
        <taxon>Klebsiella/Raoultella group</taxon>
        <taxon>Klebsiella</taxon>
        <taxon>Klebsiella pneumoniae complex</taxon>
    </lineage>
</organism>
<dbReference type="HOGENOM" id="CLU_1364015_0_0_6"/>
<dbReference type="InterPro" id="IPR021436">
    <property type="entry name" value="DUF3085"/>
</dbReference>
<evidence type="ECO:0008006" key="3">
    <source>
        <dbReference type="Google" id="ProtNLM"/>
    </source>
</evidence>
<dbReference type="RefSeq" id="YP_005228773.1">
    <property type="nucleotide sequence ID" value="NC_016845.1"/>
</dbReference>
<dbReference type="AlphaFoldDB" id="A0A0H3GYC7"/>
<dbReference type="GeneID" id="11849526"/>
<dbReference type="Proteomes" id="UP000007841">
    <property type="component" value="Chromosome"/>
</dbReference>
<proteinExistence type="predicted"/>
<evidence type="ECO:0000313" key="1">
    <source>
        <dbReference type="EMBL" id="AEW63171.1"/>
    </source>
</evidence>
<name>A0A0H3GYC7_KLEPH</name>
<keyword evidence="2" id="KW-1185">Reference proteome</keyword>
<gene>
    <name evidence="1" type="ordered locus">KPHS_44730</name>
</gene>
<evidence type="ECO:0000313" key="2">
    <source>
        <dbReference type="Proteomes" id="UP000007841"/>
    </source>
</evidence>
<dbReference type="STRING" id="1125630.KPHS_44730"/>
<dbReference type="EMBL" id="CP003200">
    <property type="protein sequence ID" value="AEW63171.1"/>
    <property type="molecule type" value="Genomic_DNA"/>
</dbReference>
<accession>A0A0H3GYC7</accession>
<dbReference type="KEGG" id="kpm:KPHS_44730"/>
<dbReference type="PATRIC" id="fig|1125630.4.peg.4370"/>
<sequence>MLRFYGSDLKAIVTESITTDKSVVLAKDHGVYLMVDGGEQRDDGRVRHLAYADGCHPDLDPEWVSMARILVGGDSFEERIPLTEGGIVDIITKPYQLSIMLKAQRLAMFITGWQNCVPVAEYRHLTDRINVMAQAHFTACRSQKELKSWRMMAQRLLVDVAVVGCKRAKADDHHCFLIACRQLQKQFERVTTEGVIQAVAI</sequence>
<dbReference type="Pfam" id="PF11284">
    <property type="entry name" value="DUF3085"/>
    <property type="match status" value="1"/>
</dbReference>
<protein>
    <recommendedName>
        <fullName evidence="3">DUF3085 domain-containing protein</fullName>
    </recommendedName>
</protein>